<proteinExistence type="inferred from homology"/>
<evidence type="ECO:0000256" key="1">
    <source>
        <dbReference type="ARBA" id="ARBA00009649"/>
    </source>
</evidence>
<keyword evidence="5" id="KW-1185">Reference proteome</keyword>
<dbReference type="EMBL" id="JASEJX010000004">
    <property type="protein sequence ID" value="KAK4521360.1"/>
    <property type="molecule type" value="Genomic_DNA"/>
</dbReference>
<dbReference type="PANTHER" id="PTHR19134:SF561">
    <property type="entry name" value="PROTEIN TYROSINE PHOSPHATASE 36E, ISOFORM A"/>
    <property type="match status" value="1"/>
</dbReference>
<feature type="domain" description="Tyrosine-protein phosphatase" evidence="2">
    <location>
        <begin position="113"/>
        <end position="379"/>
    </location>
</feature>
<evidence type="ECO:0000313" key="4">
    <source>
        <dbReference type="EMBL" id="KAK4521360.1"/>
    </source>
</evidence>
<evidence type="ECO:0000259" key="3">
    <source>
        <dbReference type="PROSITE" id="PS50056"/>
    </source>
</evidence>
<organism evidence="4 5">
    <name type="scientific">Mucor velutinosus</name>
    <dbReference type="NCBI Taxonomy" id="708070"/>
    <lineage>
        <taxon>Eukaryota</taxon>
        <taxon>Fungi</taxon>
        <taxon>Fungi incertae sedis</taxon>
        <taxon>Mucoromycota</taxon>
        <taxon>Mucoromycotina</taxon>
        <taxon>Mucoromycetes</taxon>
        <taxon>Mucorales</taxon>
        <taxon>Mucorineae</taxon>
        <taxon>Mucoraceae</taxon>
        <taxon>Mucor</taxon>
    </lineage>
</organism>
<dbReference type="PROSITE" id="PS50056">
    <property type="entry name" value="TYR_PHOSPHATASE_2"/>
    <property type="match status" value="1"/>
</dbReference>
<gene>
    <name evidence="4" type="ORF">ATC70_011975</name>
</gene>
<comment type="caution">
    <text evidence="4">The sequence shown here is derived from an EMBL/GenBank/DDBJ whole genome shotgun (WGS) entry which is preliminary data.</text>
</comment>
<dbReference type="PANTHER" id="PTHR19134">
    <property type="entry name" value="RECEPTOR-TYPE TYROSINE-PROTEIN PHOSPHATASE"/>
    <property type="match status" value="1"/>
</dbReference>
<protein>
    <submittedName>
        <fullName evidence="4">Uncharacterized protein</fullName>
    </submittedName>
</protein>
<accession>A0AAN7HWL2</accession>
<dbReference type="InterPro" id="IPR000387">
    <property type="entry name" value="Tyr_Pase_dom"/>
</dbReference>
<comment type="similarity">
    <text evidence="1">Belongs to the protein-tyrosine phosphatase family. Non-receptor class subfamily.</text>
</comment>
<dbReference type="PROSITE" id="PS50055">
    <property type="entry name" value="TYR_PHOSPHATASE_PTP"/>
    <property type="match status" value="1"/>
</dbReference>
<dbReference type="Pfam" id="PF00102">
    <property type="entry name" value="Y_phosphatase"/>
    <property type="match status" value="1"/>
</dbReference>
<dbReference type="CDD" id="cd18533">
    <property type="entry name" value="PTP_fungal"/>
    <property type="match status" value="1"/>
</dbReference>
<evidence type="ECO:0000259" key="2">
    <source>
        <dbReference type="PROSITE" id="PS50055"/>
    </source>
</evidence>
<dbReference type="GeneID" id="89955661"/>
<name>A0AAN7HWL2_9FUNG</name>
<dbReference type="PROSITE" id="PS00383">
    <property type="entry name" value="TYR_PHOSPHATASE_1"/>
    <property type="match status" value="1"/>
</dbReference>
<dbReference type="InterPro" id="IPR000242">
    <property type="entry name" value="PTP_cat"/>
</dbReference>
<dbReference type="InterPro" id="IPR003595">
    <property type="entry name" value="Tyr_Pase_cat"/>
</dbReference>
<feature type="domain" description="Tyrosine specific protein phosphatases" evidence="3">
    <location>
        <begin position="280"/>
        <end position="370"/>
    </location>
</feature>
<dbReference type="Proteomes" id="UP001304243">
    <property type="component" value="Unassembled WGS sequence"/>
</dbReference>
<dbReference type="PRINTS" id="PR00700">
    <property type="entry name" value="PRTYPHPHTASE"/>
</dbReference>
<dbReference type="Gene3D" id="3.90.190.10">
    <property type="entry name" value="Protein tyrosine phosphatase superfamily"/>
    <property type="match status" value="1"/>
</dbReference>
<dbReference type="InterPro" id="IPR050348">
    <property type="entry name" value="Protein-Tyr_Phosphatase"/>
</dbReference>
<dbReference type="InterPro" id="IPR016130">
    <property type="entry name" value="Tyr_Pase_AS"/>
</dbReference>
<evidence type="ECO:0000313" key="5">
    <source>
        <dbReference type="Proteomes" id="UP001304243"/>
    </source>
</evidence>
<dbReference type="RefSeq" id="XP_064688026.1">
    <property type="nucleotide sequence ID" value="XM_064831158.1"/>
</dbReference>
<sequence length="389" mass="44869">MELSSRDTKERIPIRFPEGMQYESKKGSVKLNGKVQPLRQCAGMPNRYTLPPWLQRCLAPDTGQELMAKWYEQIENSEQKRLKGVIAHHSQVKDSFLDHPFSIVAAMEKGALNRYNRIWPFVLYEYTRVKLRNKTNDYINANYIQYSDVDTVLASSSSSQVPTLLSLQEQNDACSTNRRYPRYISTQGPLPVTFDDFWTVVWDEGCSVIVMLTKEEEMNRIKCHRYWPTKAEKIKVFDSIAVEFVSEREYLPSSTIRSQHELEDEDGKTMGVPDDPLGALKLVELAQKSQAKLKQQKEQNVDDGLMIVHCSAGCGRTGAFCAIDTVIQRLSNTNHLTKEERTGEIDLIYQTVSKFREQRICMVQTLRQFIFVYEAILWWILGVDSAQQQ</sequence>
<dbReference type="SMART" id="SM00404">
    <property type="entry name" value="PTPc_motif"/>
    <property type="match status" value="1"/>
</dbReference>
<dbReference type="SMART" id="SM00194">
    <property type="entry name" value="PTPc"/>
    <property type="match status" value="1"/>
</dbReference>
<dbReference type="GO" id="GO:0004725">
    <property type="term" value="F:protein tyrosine phosphatase activity"/>
    <property type="evidence" value="ECO:0007669"/>
    <property type="project" value="InterPro"/>
</dbReference>
<dbReference type="AlphaFoldDB" id="A0AAN7HWL2"/>
<dbReference type="InterPro" id="IPR029021">
    <property type="entry name" value="Prot-tyrosine_phosphatase-like"/>
</dbReference>
<dbReference type="SUPFAM" id="SSF52799">
    <property type="entry name" value="(Phosphotyrosine protein) phosphatases II"/>
    <property type="match status" value="1"/>
</dbReference>
<reference evidence="4 5" key="1">
    <citation type="submission" date="2022-11" db="EMBL/GenBank/DDBJ databases">
        <title>Mucor velutinosus strain NIH1002 WGS.</title>
        <authorList>
            <person name="Subramanian P."/>
            <person name="Mullikin J.C."/>
            <person name="Segre J.A."/>
            <person name="Zelazny A.M."/>
        </authorList>
    </citation>
    <scope>NUCLEOTIDE SEQUENCE [LARGE SCALE GENOMIC DNA]</scope>
    <source>
        <strain evidence="4 5">NIH1002</strain>
    </source>
</reference>